<dbReference type="InterPro" id="IPR033479">
    <property type="entry name" value="dCache_1"/>
</dbReference>
<evidence type="ECO:0000256" key="5">
    <source>
        <dbReference type="ARBA" id="ARBA00023136"/>
    </source>
</evidence>
<dbReference type="Proteomes" id="UP000282654">
    <property type="component" value="Unassembled WGS sequence"/>
</dbReference>
<dbReference type="InterPro" id="IPR050706">
    <property type="entry name" value="Cyclic-di-GMP_PDE-like"/>
</dbReference>
<dbReference type="Gene3D" id="3.20.20.450">
    <property type="entry name" value="EAL domain"/>
    <property type="match status" value="1"/>
</dbReference>
<evidence type="ECO:0000259" key="7">
    <source>
        <dbReference type="PROSITE" id="PS50887"/>
    </source>
</evidence>
<dbReference type="Pfam" id="PF02743">
    <property type="entry name" value="dCache_1"/>
    <property type="match status" value="1"/>
</dbReference>
<dbReference type="PANTHER" id="PTHR33121">
    <property type="entry name" value="CYCLIC DI-GMP PHOSPHODIESTERASE PDEF"/>
    <property type="match status" value="1"/>
</dbReference>
<dbReference type="AlphaFoldDB" id="A0A3N5ATT6"/>
<dbReference type="GO" id="GO:0005886">
    <property type="term" value="C:plasma membrane"/>
    <property type="evidence" value="ECO:0007669"/>
    <property type="project" value="UniProtKB-SubCell"/>
</dbReference>
<feature type="domain" description="GGDEF" evidence="7">
    <location>
        <begin position="368"/>
        <end position="500"/>
    </location>
</feature>
<dbReference type="PANTHER" id="PTHR33121:SF23">
    <property type="entry name" value="CYCLIC DI-GMP PHOSPHODIESTERASE PDEB"/>
    <property type="match status" value="1"/>
</dbReference>
<dbReference type="CDD" id="cd01949">
    <property type="entry name" value="GGDEF"/>
    <property type="match status" value="1"/>
</dbReference>
<evidence type="ECO:0000259" key="6">
    <source>
        <dbReference type="PROSITE" id="PS50883"/>
    </source>
</evidence>
<name>A0A3N5ATT6_9THEO</name>
<evidence type="ECO:0000256" key="3">
    <source>
        <dbReference type="ARBA" id="ARBA00022692"/>
    </source>
</evidence>
<dbReference type="InterPro" id="IPR029151">
    <property type="entry name" value="Sensor-like_sf"/>
</dbReference>
<protein>
    <submittedName>
        <fullName evidence="8">Diguanylate cyclase (GGDEF)-like protein</fullName>
    </submittedName>
</protein>
<gene>
    <name evidence="8" type="ORF">EDD75_1311</name>
</gene>
<evidence type="ECO:0000313" key="9">
    <source>
        <dbReference type="Proteomes" id="UP000282654"/>
    </source>
</evidence>
<dbReference type="CDD" id="cd12912">
    <property type="entry name" value="PDC2_MCP_like"/>
    <property type="match status" value="1"/>
</dbReference>
<dbReference type="RefSeq" id="WP_123929725.1">
    <property type="nucleotide sequence ID" value="NZ_RKRE01000002.1"/>
</dbReference>
<dbReference type="InterPro" id="IPR043128">
    <property type="entry name" value="Rev_trsase/Diguanyl_cyclase"/>
</dbReference>
<dbReference type="PROSITE" id="PS50887">
    <property type="entry name" value="GGDEF"/>
    <property type="match status" value="1"/>
</dbReference>
<evidence type="ECO:0000256" key="1">
    <source>
        <dbReference type="ARBA" id="ARBA00004651"/>
    </source>
</evidence>
<dbReference type="Pfam" id="PF00563">
    <property type="entry name" value="EAL"/>
    <property type="match status" value="1"/>
</dbReference>
<comment type="subcellular location">
    <subcellularLocation>
        <location evidence="1">Cell membrane</location>
        <topology evidence="1">Multi-pass membrane protein</topology>
    </subcellularLocation>
</comment>
<dbReference type="SUPFAM" id="SSF55073">
    <property type="entry name" value="Nucleotide cyclase"/>
    <property type="match status" value="1"/>
</dbReference>
<proteinExistence type="predicted"/>
<evidence type="ECO:0000256" key="2">
    <source>
        <dbReference type="ARBA" id="ARBA00022475"/>
    </source>
</evidence>
<dbReference type="OrthoDB" id="9762141at2"/>
<dbReference type="CDD" id="cd01948">
    <property type="entry name" value="EAL"/>
    <property type="match status" value="1"/>
</dbReference>
<sequence>MEHRVRLEKKRRILLALVLTALLLAGVGSAVYSYRHYTEQREKYFQVLRQQQREAARNAAFLLGEVLRPYRELVFITATQLAKMNLDDDAAVDQFLTEKIAGLSVVDNFYFGRERDGKFLDSANAQLPPGYDPRKRPWYREAVAARGFIVTEPYRDAATGELCLTLAIPVYQQQELRGVLGLDIFLRTAQGFIANLKFGTEGYLWVTDSRGYILMHPNKALVGLNLSSSPQAWRRVRGDQDYLEALRANWQKVRGAFEGGVSYRNEKNEPVLAQFWTVPVWEWKVIATAAPAEVSRQLKNIALFNLVTSGMGLLSTLLLVGLSLAAYGLMHRKELQFLATHDFLTGLPNRYFLELNLKRALARVRRGRQSALLFLDFDNFKLINDTLGHSAGDAALKFMVNLLRQNLREGDLLARVGGDEFAVLLEGSGCEEAKAIAERLRRIVDETPVTLEGHTFNLSLSIGITLLDEKMDIQRILGRADAALYTAKENGGNTCVIVRSEEDPVAASSAASYWVSRIKAALREEGFVLLFQPVVGVGDAQIVYHEVLLRMRAEDGTLISPGSFIPVAERFGLMPQVDCWVVKTALKVLQANRELTLFVNLSAASIGSDKLLDCIITAIKESGIDPRQLGFEITETAVMKDFERAKEWLRALRDLGCRFALDDFGTGCASFSLFNLLAADYLDYLKIAGTFVRDAAKTPSARSIVQAITTVATAFGKKTVAEWVENEAILEVVKEIGVDYAQGFYLGKPQPEIKI</sequence>
<dbReference type="PROSITE" id="PS50883">
    <property type="entry name" value="EAL"/>
    <property type="match status" value="1"/>
</dbReference>
<evidence type="ECO:0000313" key="8">
    <source>
        <dbReference type="EMBL" id="RPF47040.1"/>
    </source>
</evidence>
<dbReference type="InterPro" id="IPR029787">
    <property type="entry name" value="Nucleotide_cyclase"/>
</dbReference>
<dbReference type="Gene3D" id="3.30.450.20">
    <property type="entry name" value="PAS domain"/>
    <property type="match status" value="2"/>
</dbReference>
<dbReference type="InterPro" id="IPR000160">
    <property type="entry name" value="GGDEF_dom"/>
</dbReference>
<accession>A0A3N5ATT6</accession>
<dbReference type="SMART" id="SM00052">
    <property type="entry name" value="EAL"/>
    <property type="match status" value="1"/>
</dbReference>
<reference evidence="8 9" key="1">
    <citation type="submission" date="2018-11" db="EMBL/GenBank/DDBJ databases">
        <title>Genomic Encyclopedia of Type Strains, Phase IV (KMG-IV): sequencing the most valuable type-strain genomes for metagenomic binning, comparative biology and taxonomic classification.</title>
        <authorList>
            <person name="Goeker M."/>
        </authorList>
    </citation>
    <scope>NUCLEOTIDE SEQUENCE [LARGE SCALE GENOMIC DNA]</scope>
    <source>
        <strain evidence="8 9">DSM 102936</strain>
    </source>
</reference>
<dbReference type="InterPro" id="IPR035919">
    <property type="entry name" value="EAL_sf"/>
</dbReference>
<dbReference type="InterPro" id="IPR001633">
    <property type="entry name" value="EAL_dom"/>
</dbReference>
<evidence type="ECO:0000256" key="4">
    <source>
        <dbReference type="ARBA" id="ARBA00022989"/>
    </source>
</evidence>
<dbReference type="Pfam" id="PF00990">
    <property type="entry name" value="GGDEF"/>
    <property type="match status" value="1"/>
</dbReference>
<dbReference type="SUPFAM" id="SSF141868">
    <property type="entry name" value="EAL domain-like"/>
    <property type="match status" value="1"/>
</dbReference>
<keyword evidence="2" id="KW-1003">Cell membrane</keyword>
<dbReference type="GO" id="GO:0071111">
    <property type="term" value="F:cyclic-guanylate-specific phosphodiesterase activity"/>
    <property type="evidence" value="ECO:0007669"/>
    <property type="project" value="InterPro"/>
</dbReference>
<dbReference type="Gene3D" id="3.30.70.270">
    <property type="match status" value="1"/>
</dbReference>
<organism evidence="8 9">
    <name type="scientific">Thermodesulfitimonas autotrophica</name>
    <dbReference type="NCBI Taxonomy" id="1894989"/>
    <lineage>
        <taxon>Bacteria</taxon>
        <taxon>Bacillati</taxon>
        <taxon>Bacillota</taxon>
        <taxon>Clostridia</taxon>
        <taxon>Thermoanaerobacterales</taxon>
        <taxon>Thermoanaerobacteraceae</taxon>
        <taxon>Thermodesulfitimonas</taxon>
    </lineage>
</organism>
<keyword evidence="9" id="KW-1185">Reference proteome</keyword>
<dbReference type="EMBL" id="RKRE01000002">
    <property type="protein sequence ID" value="RPF47040.1"/>
    <property type="molecule type" value="Genomic_DNA"/>
</dbReference>
<keyword evidence="5" id="KW-0472">Membrane</keyword>
<dbReference type="FunFam" id="3.30.70.270:FF:000001">
    <property type="entry name" value="Diguanylate cyclase domain protein"/>
    <property type="match status" value="1"/>
</dbReference>
<dbReference type="NCBIfam" id="TIGR00254">
    <property type="entry name" value="GGDEF"/>
    <property type="match status" value="1"/>
</dbReference>
<dbReference type="CDD" id="cd12913">
    <property type="entry name" value="PDC1_MCP_like"/>
    <property type="match status" value="1"/>
</dbReference>
<feature type="domain" description="EAL" evidence="6">
    <location>
        <begin position="511"/>
        <end position="755"/>
    </location>
</feature>
<dbReference type="SUPFAM" id="SSF103190">
    <property type="entry name" value="Sensory domain-like"/>
    <property type="match status" value="1"/>
</dbReference>
<dbReference type="SMART" id="SM00267">
    <property type="entry name" value="GGDEF"/>
    <property type="match status" value="1"/>
</dbReference>
<comment type="caution">
    <text evidence="8">The sequence shown here is derived from an EMBL/GenBank/DDBJ whole genome shotgun (WGS) entry which is preliminary data.</text>
</comment>
<keyword evidence="3" id="KW-0812">Transmembrane</keyword>
<keyword evidence="4" id="KW-1133">Transmembrane helix</keyword>